<gene>
    <name evidence="1" type="ORF">AKJ09_11475</name>
</gene>
<proteinExistence type="predicted"/>
<protein>
    <submittedName>
        <fullName evidence="1">Uncharacterized protein</fullName>
    </submittedName>
</protein>
<reference evidence="1 2" key="1">
    <citation type="submission" date="2015-08" db="EMBL/GenBank/DDBJ databases">
        <authorList>
            <person name="Babu N.S."/>
            <person name="Beckwith C.J."/>
            <person name="Beseler K.G."/>
            <person name="Brison A."/>
            <person name="Carone J.V."/>
            <person name="Caskin T.P."/>
            <person name="Diamond M."/>
            <person name="Durham M.E."/>
            <person name="Foxe J.M."/>
            <person name="Go M."/>
            <person name="Henderson B.A."/>
            <person name="Jones I.B."/>
            <person name="McGettigan J.A."/>
            <person name="Micheletti S.J."/>
            <person name="Nasrallah M.E."/>
            <person name="Ortiz D."/>
            <person name="Piller C.R."/>
            <person name="Privatt S.R."/>
            <person name="Schneider S.L."/>
            <person name="Sharp S."/>
            <person name="Smith T.C."/>
            <person name="Stanton J.D."/>
            <person name="Ullery H.E."/>
            <person name="Wilson R.J."/>
            <person name="Serrano M.G."/>
            <person name="Buck G."/>
            <person name="Lee V."/>
            <person name="Wang Y."/>
            <person name="Carvalho R."/>
            <person name="Voegtly L."/>
            <person name="Shi R."/>
            <person name="Duckworth R."/>
            <person name="Johnson A."/>
            <person name="Loviza R."/>
            <person name="Walstead R."/>
            <person name="Shah Z."/>
            <person name="Kiflezghi M."/>
            <person name="Wade K."/>
            <person name="Ball S.L."/>
            <person name="Bradley K.W."/>
            <person name="Asai D.J."/>
            <person name="Bowman C.A."/>
            <person name="Russell D.A."/>
            <person name="Pope W.H."/>
            <person name="Jacobs-Sera D."/>
            <person name="Hendrix R.W."/>
            <person name="Hatfull G.F."/>
        </authorList>
    </citation>
    <scope>NUCLEOTIDE SEQUENCE [LARGE SCALE GENOMIC DNA]</scope>
    <source>
        <strain evidence="1 2">DSM 27648</strain>
    </source>
</reference>
<evidence type="ECO:0000313" key="1">
    <source>
        <dbReference type="EMBL" id="AKV04812.1"/>
    </source>
</evidence>
<dbReference type="Proteomes" id="UP000064967">
    <property type="component" value="Chromosome"/>
</dbReference>
<dbReference type="STRING" id="1391654.AKJ09_11475"/>
<sequence>MLGLALGASCAVAISVVSRRAEAATIDLNPAYAGNPPALPRIGADGTIVKKRPLNLTPEGVNLQDCLDNQSIRFPLVLAQFQANASLQAWATLSGADCSLQANRISAAAVCWNLVTGIPLQQFPVVDIPVRKIMSGALSPASPDATQAICGKVDLASFSVQFLYFDPGQVATPSATTAFPVLVDTIGPPPPSGITALPGNASITVEWQSISGGGGLTALTGVNVYCDPASSSAAPDASASTCSSPNFTANTLPNNDFNARFLCGGVTGNTGSSAIAKSINGVPLQNGIRYAVAVAATDAFANVGPLSFPPVCATTDASLPVAVAEGGGGCSVAGLGGPPEASA</sequence>
<accession>A0A0K1QGN4</accession>
<dbReference type="Gene3D" id="2.60.40.10">
    <property type="entry name" value="Immunoglobulins"/>
    <property type="match status" value="1"/>
</dbReference>
<evidence type="ECO:0000313" key="2">
    <source>
        <dbReference type="Proteomes" id="UP000064967"/>
    </source>
</evidence>
<name>A0A0K1QGN4_9BACT</name>
<organism evidence="1 2">
    <name type="scientific">Labilithrix luteola</name>
    <dbReference type="NCBI Taxonomy" id="1391654"/>
    <lineage>
        <taxon>Bacteria</taxon>
        <taxon>Pseudomonadati</taxon>
        <taxon>Myxococcota</taxon>
        <taxon>Polyangia</taxon>
        <taxon>Polyangiales</taxon>
        <taxon>Labilitrichaceae</taxon>
        <taxon>Labilithrix</taxon>
    </lineage>
</organism>
<keyword evidence="2" id="KW-1185">Reference proteome</keyword>
<dbReference type="EMBL" id="CP012333">
    <property type="protein sequence ID" value="AKV04812.1"/>
    <property type="molecule type" value="Genomic_DNA"/>
</dbReference>
<dbReference type="InterPro" id="IPR013783">
    <property type="entry name" value="Ig-like_fold"/>
</dbReference>
<dbReference type="KEGG" id="llu:AKJ09_11475"/>
<dbReference type="AlphaFoldDB" id="A0A0K1QGN4"/>